<dbReference type="Pfam" id="PF04998">
    <property type="entry name" value="RNA_pol_Rpb1_5"/>
    <property type="match status" value="1"/>
</dbReference>
<evidence type="ECO:0000256" key="5">
    <source>
        <dbReference type="ARBA" id="ARBA00023163"/>
    </source>
</evidence>
<dbReference type="Pfam" id="PF04997">
    <property type="entry name" value="RNA_pol_Rpb1_1"/>
    <property type="match status" value="1"/>
</dbReference>
<feature type="binding site" evidence="7">
    <location>
        <position position="913"/>
    </location>
    <ligand>
        <name>Zn(2+)</name>
        <dbReference type="ChEBI" id="CHEBI:29105"/>
        <label>2</label>
    </ligand>
</feature>
<dbReference type="Pfam" id="PF00623">
    <property type="entry name" value="RNA_pol_Rpb1_2"/>
    <property type="match status" value="2"/>
</dbReference>
<feature type="domain" description="RNA polymerase N-terminal" evidence="9">
    <location>
        <begin position="272"/>
        <end position="556"/>
    </location>
</feature>
<evidence type="ECO:0000313" key="11">
    <source>
        <dbReference type="Proteomes" id="UP000176221"/>
    </source>
</evidence>
<dbReference type="Gene3D" id="1.10.274.100">
    <property type="entry name" value="RNA polymerase Rpb1, domain 3"/>
    <property type="match status" value="2"/>
</dbReference>
<feature type="binding site" evidence="7">
    <location>
        <position position="67"/>
    </location>
    <ligand>
        <name>Zn(2+)</name>
        <dbReference type="ChEBI" id="CHEBI:29105"/>
        <label>1</label>
    </ligand>
</feature>
<feature type="binding site" evidence="7">
    <location>
        <position position="916"/>
    </location>
    <ligand>
        <name>Zn(2+)</name>
        <dbReference type="ChEBI" id="CHEBI:29105"/>
        <label>2</label>
    </ligand>
</feature>
<dbReference type="InterPro" id="IPR045867">
    <property type="entry name" value="DNA-dir_RpoC_beta_prime"/>
</dbReference>
<dbReference type="InterPro" id="IPR007080">
    <property type="entry name" value="RNA_pol_Rpb1_1"/>
</dbReference>
<keyword evidence="4 7" id="KW-0479">Metal-binding</keyword>
<feature type="binding site" evidence="7">
    <location>
        <position position="502"/>
    </location>
    <ligand>
        <name>Mg(2+)</name>
        <dbReference type="ChEBI" id="CHEBI:18420"/>
    </ligand>
</feature>
<dbReference type="Gene3D" id="1.10.40.90">
    <property type="match status" value="1"/>
</dbReference>
<feature type="binding site" evidence="7">
    <location>
        <position position="69"/>
    </location>
    <ligand>
        <name>Zn(2+)</name>
        <dbReference type="ChEBI" id="CHEBI:29105"/>
        <label>1</label>
    </ligand>
</feature>
<feature type="binding site" evidence="7">
    <location>
        <position position="906"/>
    </location>
    <ligand>
        <name>Zn(2+)</name>
        <dbReference type="ChEBI" id="CHEBI:29105"/>
        <label>2</label>
    </ligand>
</feature>
<dbReference type="InterPro" id="IPR038120">
    <property type="entry name" value="Rpb1_funnel_sf"/>
</dbReference>
<evidence type="ECO:0000256" key="1">
    <source>
        <dbReference type="ARBA" id="ARBA00022478"/>
    </source>
</evidence>
<accession>A0A1G2NDG0</accession>
<dbReference type="Gene3D" id="1.10.150.390">
    <property type="match status" value="1"/>
</dbReference>
<dbReference type="GO" id="GO:0006351">
    <property type="term" value="P:DNA-templated transcription"/>
    <property type="evidence" value="ECO:0007669"/>
    <property type="project" value="UniProtKB-UniRule"/>
</dbReference>
<dbReference type="Pfam" id="PF04983">
    <property type="entry name" value="RNA_pol_Rpb1_3"/>
    <property type="match status" value="1"/>
</dbReference>
<keyword evidence="7" id="KW-0460">Magnesium</keyword>
<evidence type="ECO:0000256" key="3">
    <source>
        <dbReference type="ARBA" id="ARBA00022695"/>
    </source>
</evidence>
<sequence>MQQQKTKTFSSQDFDALVLRLASPQKIREWSYGEVTKPETINYRTQRSEKSGLFDEKIFGPDKDFECYCGKYRGIRYKGIVCERCGVEITRSIVRRERMGHIELASPVSHIWFLRSMPSRIGMLLGMSSGDLEKVIYFAGYIVIKVNEEERSSLLRDLDSEYKSKIKSLADEKTKEALKERLLITKAEIENIRPRLVLDEVSYHNYVLKYSALFEAAIGAEAIYNLLKETDLKEMLRAAEADREDVGAADREKLNKRISLLRAMISSGIRPEWMFMTAIPVIPPALRPMVPLDGGRYATSDVNDLYRRVINRNNRLKKLQEINAPDVILRNEKRILQEAVDALIDNSIRHSTSSAGAVSQAQRRPLKSLSDNLKGKRGLFRANLLGKRVDYSGRSVIVVGPDLKLNQCGLPKHMALELFRPFVISELLRREYAFNIRGAGRLIDEDLPEVWAILEDVIQDKHVLLNRAPTLHRLGIQAFKPILIEGNAIQVHPLVCTAFNADFDGDQMAVHVPLSVEAQAEAREIMAADKNILKPGNGEPIVSAKLDIVLGCYWMTKELSGQHGEGKFFSSPNSAITAYDFGEVKFRAKIKVLGTDSVKYSAFQNSVFETTVGRLLFNSVLPSDYPYINYEINRKQMSSIVDDLIDKYGITNVAPILDKIKTFGFKYATNSGVTWGIDDIQEPADKSKIVDAAKKRADEVQEQFEMGFLAEDERFRKIIEIWHGAKNQIEKLMPDTLDKNGSVYDMVYSGARGSFAQITQMAGMKGLIQNTAGETIEFPILSSSKRGLTPIEYFITTHGSRKGLTDTALNTARAGYLTRRLFDVAQDAIITTDDCGTKDSIAVRRQSASGMDLSIVKSLKGRVLGEDISNGNKLLFKRGHLITKEDADEIDKAGIAEVMVRSPLACRALHGICVQCYGYDLGKNQLVDLGEAVGTVAAQAIGEPGTQLTMRTFHAGGTASVGGDITQGLPRVEELFEKRRPKNPAIVSKTDGTVSEIKDMGREKVITVLSDVKSTSKKKSATVEYIVNYKRMPFVKVGDTVHKGDIITDGSADIDEIFKYGSRDKAENYIISEVSKLYELQGETVSRKHIEVIVRQMFSRRKVKDGGDSTLSIGDVVSQSFLDHENKHTKGEPAKADPIVMGITEISLTRRSFLSAASFQHTTRILINAAVRGIEDTLVGLKENVIIGRLIPAGTGFPESPKNKMIMEVSRLADEAGRDIQSEV</sequence>
<dbReference type="Proteomes" id="UP000176221">
    <property type="component" value="Unassembled WGS sequence"/>
</dbReference>
<dbReference type="CDD" id="cd02655">
    <property type="entry name" value="RNAP_beta'_C"/>
    <property type="match status" value="1"/>
</dbReference>
<comment type="catalytic activity">
    <reaction evidence="6 7 8">
        <text>RNA(n) + a ribonucleoside 5'-triphosphate = RNA(n+1) + diphosphate</text>
        <dbReference type="Rhea" id="RHEA:21248"/>
        <dbReference type="Rhea" id="RHEA-COMP:14527"/>
        <dbReference type="Rhea" id="RHEA-COMP:17342"/>
        <dbReference type="ChEBI" id="CHEBI:33019"/>
        <dbReference type="ChEBI" id="CHEBI:61557"/>
        <dbReference type="ChEBI" id="CHEBI:140395"/>
        <dbReference type="EC" id="2.7.7.6"/>
    </reaction>
</comment>
<comment type="function">
    <text evidence="7 8">DNA-dependent RNA polymerase catalyzes the transcription of DNA into RNA using the four ribonucleoside triphosphates as substrates.</text>
</comment>
<protein>
    <recommendedName>
        <fullName evidence="7">DNA-directed RNA polymerase subunit beta'</fullName>
        <shortName evidence="7">RNAP subunit beta'</shortName>
        <ecNumber evidence="7">2.7.7.6</ecNumber>
    </recommendedName>
    <alternativeName>
        <fullName evidence="7">RNA polymerase subunit beta'</fullName>
    </alternativeName>
    <alternativeName>
        <fullName evidence="7">Transcriptase subunit beta'</fullName>
    </alternativeName>
</protein>
<dbReference type="Gene3D" id="1.10.132.30">
    <property type="match status" value="1"/>
</dbReference>
<evidence type="ECO:0000256" key="7">
    <source>
        <dbReference type="HAMAP-Rule" id="MF_01322"/>
    </source>
</evidence>
<dbReference type="EC" id="2.7.7.6" evidence="7"/>
<dbReference type="HAMAP" id="MF_01322">
    <property type="entry name" value="RNApol_bact_RpoC"/>
    <property type="match status" value="1"/>
</dbReference>
<evidence type="ECO:0000313" key="10">
    <source>
        <dbReference type="EMBL" id="OHA34137.1"/>
    </source>
</evidence>
<dbReference type="CDD" id="cd01609">
    <property type="entry name" value="RNAP_beta'_N"/>
    <property type="match status" value="1"/>
</dbReference>
<dbReference type="Gene3D" id="2.40.40.20">
    <property type="match status" value="1"/>
</dbReference>
<feature type="binding site" evidence="7">
    <location>
        <position position="835"/>
    </location>
    <ligand>
        <name>Zn(2+)</name>
        <dbReference type="ChEBI" id="CHEBI:29105"/>
        <label>2</label>
    </ligand>
</feature>
<dbReference type="GO" id="GO:0008270">
    <property type="term" value="F:zinc ion binding"/>
    <property type="evidence" value="ECO:0007669"/>
    <property type="project" value="UniProtKB-UniRule"/>
</dbReference>
<dbReference type="GO" id="GO:0003899">
    <property type="term" value="F:DNA-directed RNA polymerase activity"/>
    <property type="evidence" value="ECO:0007669"/>
    <property type="project" value="UniProtKB-UniRule"/>
</dbReference>
<keyword evidence="1 7" id="KW-0240">DNA-directed RNA polymerase</keyword>
<dbReference type="NCBIfam" id="TIGR02386">
    <property type="entry name" value="rpoC_TIGR"/>
    <property type="match status" value="1"/>
</dbReference>
<comment type="similarity">
    <text evidence="7 8">Belongs to the RNA polymerase beta' chain family.</text>
</comment>
<dbReference type="Pfam" id="PF05000">
    <property type="entry name" value="RNA_pol_Rpb1_4"/>
    <property type="match status" value="1"/>
</dbReference>
<proteinExistence type="inferred from homology"/>
<feature type="binding site" evidence="7">
    <location>
        <position position="82"/>
    </location>
    <ligand>
        <name>Zn(2+)</name>
        <dbReference type="ChEBI" id="CHEBI:29105"/>
        <label>1</label>
    </ligand>
</feature>
<dbReference type="SMART" id="SM00663">
    <property type="entry name" value="RPOLA_N"/>
    <property type="match status" value="1"/>
</dbReference>
<gene>
    <name evidence="7" type="primary">rpoC</name>
    <name evidence="10" type="ORF">A2928_04605</name>
</gene>
<dbReference type="PANTHER" id="PTHR19376">
    <property type="entry name" value="DNA-DIRECTED RNA POLYMERASE"/>
    <property type="match status" value="1"/>
</dbReference>
<dbReference type="Gene3D" id="2.40.50.100">
    <property type="match status" value="1"/>
</dbReference>
<feature type="binding site" evidence="7">
    <location>
        <position position="504"/>
    </location>
    <ligand>
        <name>Mg(2+)</name>
        <dbReference type="ChEBI" id="CHEBI:18420"/>
    </ligand>
</feature>
<dbReference type="GO" id="GO:0000428">
    <property type="term" value="C:DNA-directed RNA polymerase complex"/>
    <property type="evidence" value="ECO:0007669"/>
    <property type="project" value="UniProtKB-KW"/>
</dbReference>
<comment type="cofactor">
    <cofactor evidence="7">
        <name>Mg(2+)</name>
        <dbReference type="ChEBI" id="CHEBI:18420"/>
    </cofactor>
    <text evidence="7">Binds 1 Mg(2+) ion per subunit.</text>
</comment>
<evidence type="ECO:0000256" key="2">
    <source>
        <dbReference type="ARBA" id="ARBA00022679"/>
    </source>
</evidence>
<dbReference type="InterPro" id="IPR044893">
    <property type="entry name" value="RNA_pol_Rpb1_clamp_domain"/>
</dbReference>
<dbReference type="AlphaFoldDB" id="A0A1G2NDG0"/>
<keyword evidence="7" id="KW-0862">Zinc</keyword>
<dbReference type="PANTHER" id="PTHR19376:SF54">
    <property type="entry name" value="DNA-DIRECTED RNA POLYMERASE SUBUNIT BETA"/>
    <property type="match status" value="1"/>
</dbReference>
<evidence type="ECO:0000259" key="9">
    <source>
        <dbReference type="SMART" id="SM00663"/>
    </source>
</evidence>
<comment type="subunit">
    <text evidence="7">The RNAP catalytic core consists of 2 alpha, 1 beta, 1 beta' and 1 omega subunit. When a sigma factor is associated with the core the holoenzyme is formed, which can initiate transcription.</text>
</comment>
<dbReference type="InterPro" id="IPR007066">
    <property type="entry name" value="RNA_pol_Rpb1_3"/>
</dbReference>
<evidence type="ECO:0000256" key="8">
    <source>
        <dbReference type="RuleBase" id="RU004279"/>
    </source>
</evidence>
<feature type="binding site" evidence="7">
    <location>
        <position position="85"/>
    </location>
    <ligand>
        <name>Zn(2+)</name>
        <dbReference type="ChEBI" id="CHEBI:29105"/>
        <label>1</label>
    </ligand>
</feature>
<dbReference type="InterPro" id="IPR000722">
    <property type="entry name" value="RNA_pol_asu"/>
</dbReference>
<dbReference type="EMBL" id="MHRX01000016">
    <property type="protein sequence ID" value="OHA34137.1"/>
    <property type="molecule type" value="Genomic_DNA"/>
</dbReference>
<dbReference type="SUPFAM" id="SSF64484">
    <property type="entry name" value="beta and beta-prime subunits of DNA dependent RNA-polymerase"/>
    <property type="match status" value="1"/>
</dbReference>
<reference evidence="10 11" key="1">
    <citation type="journal article" date="2016" name="Nat. Commun.">
        <title>Thousands of microbial genomes shed light on interconnected biogeochemical processes in an aquifer system.</title>
        <authorList>
            <person name="Anantharaman K."/>
            <person name="Brown C.T."/>
            <person name="Hug L.A."/>
            <person name="Sharon I."/>
            <person name="Castelle C.J."/>
            <person name="Probst A.J."/>
            <person name="Thomas B.C."/>
            <person name="Singh A."/>
            <person name="Wilkins M.J."/>
            <person name="Karaoz U."/>
            <person name="Brodie E.L."/>
            <person name="Williams K.H."/>
            <person name="Hubbard S.S."/>
            <person name="Banfield J.F."/>
        </authorList>
    </citation>
    <scope>NUCLEOTIDE SEQUENCE [LARGE SCALE GENOMIC DNA]</scope>
</reference>
<dbReference type="InterPro" id="IPR042102">
    <property type="entry name" value="RNA_pol_Rpb1_3_sf"/>
</dbReference>
<feature type="binding site" evidence="7">
    <location>
        <position position="506"/>
    </location>
    <ligand>
        <name>Mg(2+)</name>
        <dbReference type="ChEBI" id="CHEBI:18420"/>
    </ligand>
</feature>
<organism evidence="10 11">
    <name type="scientific">Candidatus Taylorbacteria bacterium RIFCSPLOWO2_01_FULL_45_15b</name>
    <dbReference type="NCBI Taxonomy" id="1802319"/>
    <lineage>
        <taxon>Bacteria</taxon>
        <taxon>Candidatus Tayloriibacteriota</taxon>
    </lineage>
</organism>
<dbReference type="InterPro" id="IPR007081">
    <property type="entry name" value="RNA_pol_Rpb1_5"/>
</dbReference>
<dbReference type="InterPro" id="IPR012754">
    <property type="entry name" value="DNA-dir_RpoC_beta_prime_bact"/>
</dbReference>
<keyword evidence="3 7" id="KW-0548">Nucleotidyltransferase</keyword>
<dbReference type="InterPro" id="IPR007083">
    <property type="entry name" value="RNA_pol_Rpb1_4"/>
</dbReference>
<comment type="cofactor">
    <cofactor evidence="7">
        <name>Zn(2+)</name>
        <dbReference type="ChEBI" id="CHEBI:29105"/>
    </cofactor>
    <text evidence="7">Binds 2 Zn(2+) ions per subunit.</text>
</comment>
<dbReference type="InterPro" id="IPR006592">
    <property type="entry name" value="RNA_pol_N"/>
</dbReference>
<dbReference type="GO" id="GO:0000287">
    <property type="term" value="F:magnesium ion binding"/>
    <property type="evidence" value="ECO:0007669"/>
    <property type="project" value="UniProtKB-UniRule"/>
</dbReference>
<name>A0A1G2NDG0_9BACT</name>
<comment type="caution">
    <text evidence="10">The sequence shown here is derived from an EMBL/GenBank/DDBJ whole genome shotgun (WGS) entry which is preliminary data.</text>
</comment>
<dbReference type="Gene3D" id="4.10.860.120">
    <property type="entry name" value="RNA polymerase II, clamp domain"/>
    <property type="match status" value="1"/>
</dbReference>
<dbReference type="STRING" id="1802319.A2928_04605"/>
<evidence type="ECO:0000256" key="4">
    <source>
        <dbReference type="ARBA" id="ARBA00022723"/>
    </source>
</evidence>
<dbReference type="Gene3D" id="1.10.1790.20">
    <property type="match status" value="1"/>
</dbReference>
<keyword evidence="2 7" id="KW-0808">Transferase</keyword>
<evidence type="ECO:0000256" key="6">
    <source>
        <dbReference type="ARBA" id="ARBA00048552"/>
    </source>
</evidence>
<keyword evidence="5 7" id="KW-0804">Transcription</keyword>
<dbReference type="GO" id="GO:0003677">
    <property type="term" value="F:DNA binding"/>
    <property type="evidence" value="ECO:0007669"/>
    <property type="project" value="UniProtKB-UniRule"/>
</dbReference>